<dbReference type="OrthoDB" id="67445at2759"/>
<dbReference type="STRING" id="1081104.A0A167PKK9"/>
<evidence type="ECO:0000256" key="1">
    <source>
        <dbReference type="ARBA" id="ARBA00022679"/>
    </source>
</evidence>
<dbReference type="InterPro" id="IPR043129">
    <property type="entry name" value="ATPase_NBD"/>
</dbReference>
<dbReference type="GO" id="GO:0006083">
    <property type="term" value="P:acetate metabolic process"/>
    <property type="evidence" value="ECO:0007669"/>
    <property type="project" value="TreeGrafter"/>
</dbReference>
<keyword evidence="4" id="KW-0067">ATP-binding</keyword>
<name>A0A167PKK9_CORFA</name>
<keyword evidence="1" id="KW-0808">Transferase</keyword>
<dbReference type="Gene3D" id="3.30.420.40">
    <property type="match status" value="1"/>
</dbReference>
<evidence type="ECO:0000256" key="3">
    <source>
        <dbReference type="ARBA" id="ARBA00022777"/>
    </source>
</evidence>
<evidence type="ECO:0000256" key="2">
    <source>
        <dbReference type="ARBA" id="ARBA00022741"/>
    </source>
</evidence>
<dbReference type="PRINTS" id="PR00471">
    <property type="entry name" value="ACETATEKNASE"/>
</dbReference>
<evidence type="ECO:0000313" key="5">
    <source>
        <dbReference type="EMBL" id="OAA56756.1"/>
    </source>
</evidence>
<dbReference type="EMBL" id="AZHB01000021">
    <property type="protein sequence ID" value="OAA56756.1"/>
    <property type="molecule type" value="Genomic_DNA"/>
</dbReference>
<protein>
    <submittedName>
        <fullName evidence="5">Aliphatic acid kinase, short-chain</fullName>
    </submittedName>
</protein>
<dbReference type="GO" id="GO:0008776">
    <property type="term" value="F:acetate kinase activity"/>
    <property type="evidence" value="ECO:0007669"/>
    <property type="project" value="TreeGrafter"/>
</dbReference>
<dbReference type="GO" id="GO:0005524">
    <property type="term" value="F:ATP binding"/>
    <property type="evidence" value="ECO:0007669"/>
    <property type="project" value="UniProtKB-KW"/>
</dbReference>
<comment type="caution">
    <text evidence="5">The sequence shown here is derived from an EMBL/GenBank/DDBJ whole genome shotgun (WGS) entry which is preliminary data.</text>
</comment>
<dbReference type="GeneID" id="30023564"/>
<accession>A0A167PKK9</accession>
<sequence>MGLTPVSGLPGATRSGSIDPSLVFHYTNSAGKLSSSSTKDLHISRAEEILNKESGWAVLAGTRDFAAIAASNDAQKKLAFELFVDRVCAFVGSYYVSLRGNVDALVFAGGIGEKSAQLRSAILEGVACLGFSLNKHANQRKMSQTIEEITGPDARHRILVCQTDEQLEMVRLCSRRLGA</sequence>
<proteinExistence type="predicted"/>
<dbReference type="PANTHER" id="PTHR21060">
    <property type="entry name" value="ACETATE KINASE"/>
    <property type="match status" value="1"/>
</dbReference>
<dbReference type="RefSeq" id="XP_018701787.1">
    <property type="nucleotide sequence ID" value="XM_018850875.1"/>
</dbReference>
<dbReference type="PANTHER" id="PTHR21060:SF15">
    <property type="entry name" value="ACETATE KINASE-RELATED"/>
    <property type="match status" value="1"/>
</dbReference>
<organism evidence="5 6">
    <name type="scientific">Cordyceps fumosorosea (strain ARSEF 2679)</name>
    <name type="common">Isaria fumosorosea</name>
    <dbReference type="NCBI Taxonomy" id="1081104"/>
    <lineage>
        <taxon>Eukaryota</taxon>
        <taxon>Fungi</taxon>
        <taxon>Dikarya</taxon>
        <taxon>Ascomycota</taxon>
        <taxon>Pezizomycotina</taxon>
        <taxon>Sordariomycetes</taxon>
        <taxon>Hypocreomycetidae</taxon>
        <taxon>Hypocreales</taxon>
        <taxon>Cordycipitaceae</taxon>
        <taxon>Cordyceps</taxon>
    </lineage>
</organism>
<reference evidence="5 6" key="1">
    <citation type="journal article" date="2016" name="Genome Biol. Evol.">
        <title>Divergent and convergent evolution of fungal pathogenicity.</title>
        <authorList>
            <person name="Shang Y."/>
            <person name="Xiao G."/>
            <person name="Zheng P."/>
            <person name="Cen K."/>
            <person name="Zhan S."/>
            <person name="Wang C."/>
        </authorList>
    </citation>
    <scope>NUCLEOTIDE SEQUENCE [LARGE SCALE GENOMIC DNA]</scope>
    <source>
        <strain evidence="5 6">ARSEF 2679</strain>
    </source>
</reference>
<keyword evidence="6" id="KW-1185">Reference proteome</keyword>
<dbReference type="InterPro" id="IPR000890">
    <property type="entry name" value="Aliphatic_acid_kin_short-chain"/>
</dbReference>
<keyword evidence="2" id="KW-0547">Nucleotide-binding</keyword>
<dbReference type="AlphaFoldDB" id="A0A167PKK9"/>
<dbReference type="SUPFAM" id="SSF53067">
    <property type="entry name" value="Actin-like ATPase domain"/>
    <property type="match status" value="1"/>
</dbReference>
<dbReference type="Pfam" id="PF00871">
    <property type="entry name" value="Acetate_kinase"/>
    <property type="match status" value="1"/>
</dbReference>
<dbReference type="Proteomes" id="UP000076744">
    <property type="component" value="Unassembled WGS sequence"/>
</dbReference>
<evidence type="ECO:0000256" key="4">
    <source>
        <dbReference type="ARBA" id="ARBA00022840"/>
    </source>
</evidence>
<evidence type="ECO:0000313" key="6">
    <source>
        <dbReference type="Proteomes" id="UP000076744"/>
    </source>
</evidence>
<gene>
    <name evidence="5" type="ORF">ISF_07272</name>
</gene>
<keyword evidence="3 5" id="KW-0418">Kinase</keyword>